<feature type="region of interest" description="Disordered" evidence="1">
    <location>
        <begin position="95"/>
        <end position="196"/>
    </location>
</feature>
<dbReference type="AlphaFoldDB" id="A0A430FJD9"/>
<dbReference type="RefSeq" id="WP_125968930.1">
    <property type="nucleotide sequence ID" value="NZ_QXGK01000020.1"/>
</dbReference>
<evidence type="ECO:0000256" key="1">
    <source>
        <dbReference type="SAM" id="MobiDB-lite"/>
    </source>
</evidence>
<name>A0A430FJD9_9BIFI</name>
<protein>
    <submittedName>
        <fullName evidence="2">Uncharacterized protein</fullName>
    </submittedName>
</protein>
<sequence length="340" mass="38471">MTWWMVDDALYDSPSMEKVSAEALGVHTIMCSYVGRRMFSDDFDGCFTIKRVELVTRIFGRPPTPRKLRTIIAELTEAGMWCDLGEDRYRLVEAPPFGKFSNNPQLRKKRSEAGKAGGKASGRSRRTKAEARASGENEANNEAHASETLWQTDGKTKQPDTLTDTYTDNPPYPPEAAEAGPAPDDPVRHADERTRRLVRDAYPGRRGRRADADRAVDETLADCDARTLYASVVRYSRAVEAGSVLRRDVPSLPEWLHDGQWRRWQPDRPSSYEWGTVTRDWIREHIEQRVPAGAFTADHERDFWASVKTGTSPDEASQAIVDELTRRARRIETMQGEAAQ</sequence>
<evidence type="ECO:0000313" key="3">
    <source>
        <dbReference type="Proteomes" id="UP000287470"/>
    </source>
</evidence>
<dbReference type="Proteomes" id="UP000287470">
    <property type="component" value="Unassembled WGS sequence"/>
</dbReference>
<dbReference type="OrthoDB" id="3383452at2"/>
<accession>A0A430FJD9</accession>
<comment type="caution">
    <text evidence="2">The sequence shown here is derived from an EMBL/GenBank/DDBJ whole genome shotgun (WGS) entry which is preliminary data.</text>
</comment>
<gene>
    <name evidence="2" type="ORF">D2E24_1675</name>
</gene>
<reference evidence="2 3" key="1">
    <citation type="submission" date="2018-09" db="EMBL/GenBank/DDBJ databases">
        <title>Characterization of the phylogenetic diversity of five novel species belonging to the genus Bifidobacterium.</title>
        <authorList>
            <person name="Lugli G.A."/>
            <person name="Duranti S."/>
            <person name="Milani C."/>
        </authorList>
    </citation>
    <scope>NUCLEOTIDE SEQUENCE [LARGE SCALE GENOMIC DNA]</scope>
    <source>
        <strain evidence="2 3">2033B</strain>
    </source>
</reference>
<feature type="compositionally biased region" description="Low complexity" evidence="1">
    <location>
        <begin position="159"/>
        <end position="182"/>
    </location>
</feature>
<keyword evidence="3" id="KW-1185">Reference proteome</keyword>
<evidence type="ECO:0000313" key="2">
    <source>
        <dbReference type="EMBL" id="RSX53004.1"/>
    </source>
</evidence>
<dbReference type="EMBL" id="QXGK01000020">
    <property type="protein sequence ID" value="RSX53004.1"/>
    <property type="molecule type" value="Genomic_DNA"/>
</dbReference>
<feature type="compositionally biased region" description="Low complexity" evidence="1">
    <location>
        <begin position="136"/>
        <end position="147"/>
    </location>
</feature>
<organism evidence="2 3">
    <name type="scientific">Bifidobacterium samirii</name>
    <dbReference type="NCBI Taxonomy" id="2306974"/>
    <lineage>
        <taxon>Bacteria</taxon>
        <taxon>Bacillati</taxon>
        <taxon>Actinomycetota</taxon>
        <taxon>Actinomycetes</taxon>
        <taxon>Bifidobacteriales</taxon>
        <taxon>Bifidobacteriaceae</taxon>
        <taxon>Bifidobacterium</taxon>
    </lineage>
</organism>
<feature type="compositionally biased region" description="Basic and acidic residues" evidence="1">
    <location>
        <begin position="185"/>
        <end position="196"/>
    </location>
</feature>
<proteinExistence type="predicted"/>